<evidence type="ECO:0000259" key="5">
    <source>
        <dbReference type="PROSITE" id="PS50975"/>
    </source>
</evidence>
<organism evidence="6 7">
    <name type="scientific">[Clostridium] ultunense Esp</name>
    <dbReference type="NCBI Taxonomy" id="1288971"/>
    <lineage>
        <taxon>Bacteria</taxon>
        <taxon>Bacillati</taxon>
        <taxon>Bacillota</taxon>
        <taxon>Tissierellia</taxon>
        <taxon>Tissierellales</taxon>
        <taxon>Tepidimicrobiaceae</taxon>
        <taxon>Schnuerera</taxon>
    </lineage>
</organism>
<dbReference type="AlphaFoldDB" id="A0A1M4PPD9"/>
<dbReference type="GO" id="GO:0071555">
    <property type="term" value="P:cell wall organization"/>
    <property type="evidence" value="ECO:0007669"/>
    <property type="project" value="UniProtKB-KW"/>
</dbReference>
<evidence type="ECO:0000256" key="4">
    <source>
        <dbReference type="PROSITE-ProRule" id="PRU00409"/>
    </source>
</evidence>
<sequence>MKVAIVTDKPRFKVLPTDEGIMEDKQKGKTIKGLKEVLSKKFNCIDLVFDDNLITRLKKEKVDLVFNLCNGINGDARLSQLPAALEYAGIPYTSSSPLGHGLAYNKIYSCKLFQEAKIPTPKFTYVSRIEEIENLNIDFPVLVKPKDEGSSRGIHEDSLIFNEDDLIQKVEKDLTTYNPPIMITEYIEGREFTVGVLGNGENLTVLPIL</sequence>
<evidence type="ECO:0000313" key="6">
    <source>
        <dbReference type="EMBL" id="SHD77339.1"/>
    </source>
</evidence>
<dbReference type="PANTHER" id="PTHR23132:SF23">
    <property type="entry name" value="D-ALANINE--D-ALANINE LIGASE B"/>
    <property type="match status" value="1"/>
</dbReference>
<comment type="similarity">
    <text evidence="1">Belongs to the D-alanine--D-alanine ligase family.</text>
</comment>
<keyword evidence="4" id="KW-0067">ATP-binding</keyword>
<dbReference type="Proteomes" id="UP000245423">
    <property type="component" value="Chromosome 1"/>
</dbReference>
<keyword evidence="2 6" id="KW-0436">Ligase</keyword>
<reference evidence="6 7" key="1">
    <citation type="submission" date="2016-11" db="EMBL/GenBank/DDBJ databases">
        <authorList>
            <person name="Manzoor S."/>
        </authorList>
    </citation>
    <scope>NUCLEOTIDE SEQUENCE [LARGE SCALE GENOMIC DNA]</scope>
    <source>
        <strain evidence="6">Clostridium ultunense strain Esp</strain>
    </source>
</reference>
<evidence type="ECO:0000256" key="1">
    <source>
        <dbReference type="ARBA" id="ARBA00010871"/>
    </source>
</evidence>
<dbReference type="GO" id="GO:0046872">
    <property type="term" value="F:metal ion binding"/>
    <property type="evidence" value="ECO:0007669"/>
    <property type="project" value="InterPro"/>
</dbReference>
<keyword evidence="3" id="KW-0961">Cell wall biogenesis/degradation</keyword>
<dbReference type="Gene3D" id="3.30.470.20">
    <property type="entry name" value="ATP-grasp fold, B domain"/>
    <property type="match status" value="1"/>
</dbReference>
<dbReference type="EMBL" id="LT669839">
    <property type="protein sequence ID" value="SHD77339.1"/>
    <property type="molecule type" value="Genomic_DNA"/>
</dbReference>
<accession>A0A1M4PPD9</accession>
<dbReference type="SUPFAM" id="SSF56059">
    <property type="entry name" value="Glutathione synthetase ATP-binding domain-like"/>
    <property type="match status" value="1"/>
</dbReference>
<keyword evidence="4" id="KW-0547">Nucleotide-binding</keyword>
<gene>
    <name evidence="6" type="ORF">CUESP1_1982</name>
</gene>
<evidence type="ECO:0000256" key="3">
    <source>
        <dbReference type="ARBA" id="ARBA00023316"/>
    </source>
</evidence>
<dbReference type="EC" id="6.3.2.4" evidence="6"/>
<dbReference type="InterPro" id="IPR011761">
    <property type="entry name" value="ATP-grasp"/>
</dbReference>
<dbReference type="GO" id="GO:0008716">
    <property type="term" value="F:D-alanine-D-alanine ligase activity"/>
    <property type="evidence" value="ECO:0007669"/>
    <property type="project" value="UniProtKB-EC"/>
</dbReference>
<dbReference type="InterPro" id="IPR011095">
    <property type="entry name" value="Dala_Dala_lig_C"/>
</dbReference>
<feature type="domain" description="ATP-grasp" evidence="5">
    <location>
        <begin position="110"/>
        <end position="201"/>
    </location>
</feature>
<dbReference type="PROSITE" id="PS50975">
    <property type="entry name" value="ATP_GRASP"/>
    <property type="match status" value="1"/>
</dbReference>
<dbReference type="Pfam" id="PF07478">
    <property type="entry name" value="Dala_Dala_lig_C"/>
    <property type="match status" value="1"/>
</dbReference>
<protein>
    <submittedName>
        <fullName evidence="6">D-alanine--D-alanine ligase</fullName>
        <ecNumber evidence="6">6.3.2.4</ecNumber>
    </submittedName>
</protein>
<name>A0A1M4PPD9_9FIRM</name>
<evidence type="ECO:0000256" key="2">
    <source>
        <dbReference type="ARBA" id="ARBA00022598"/>
    </source>
</evidence>
<dbReference type="PANTHER" id="PTHR23132">
    <property type="entry name" value="D-ALANINE--D-ALANINE LIGASE"/>
    <property type="match status" value="1"/>
</dbReference>
<dbReference type="InterPro" id="IPR016185">
    <property type="entry name" value="PreATP-grasp_dom_sf"/>
</dbReference>
<dbReference type="GO" id="GO:0005524">
    <property type="term" value="F:ATP binding"/>
    <property type="evidence" value="ECO:0007669"/>
    <property type="project" value="UniProtKB-UniRule"/>
</dbReference>
<dbReference type="SUPFAM" id="SSF52440">
    <property type="entry name" value="PreATP-grasp domain"/>
    <property type="match status" value="1"/>
</dbReference>
<dbReference type="Gene3D" id="3.40.50.20">
    <property type="match status" value="1"/>
</dbReference>
<proteinExistence type="inferred from homology"/>
<keyword evidence="7" id="KW-1185">Reference proteome</keyword>
<evidence type="ECO:0000313" key="7">
    <source>
        <dbReference type="Proteomes" id="UP000245423"/>
    </source>
</evidence>